<evidence type="ECO:0000313" key="3">
    <source>
        <dbReference type="Proteomes" id="UP001432062"/>
    </source>
</evidence>
<keyword evidence="3" id="KW-1185">Reference proteome</keyword>
<sequence length="49" mass="5370">MGSQWATSAGLSRGVWMAVLGLSIGLVLGTVITRYYDYKGLHRRDLSRG</sequence>
<keyword evidence="1" id="KW-0812">Transmembrane</keyword>
<gene>
    <name evidence="2" type="ORF">OG563_21525</name>
</gene>
<keyword evidence="1" id="KW-1133">Transmembrane helix</keyword>
<proteinExistence type="predicted"/>
<evidence type="ECO:0000256" key="1">
    <source>
        <dbReference type="SAM" id="Phobius"/>
    </source>
</evidence>
<dbReference type="RefSeq" id="WP_329415322.1">
    <property type="nucleotide sequence ID" value="NZ_CP109441.1"/>
</dbReference>
<protein>
    <submittedName>
        <fullName evidence="2">Uncharacterized protein</fullName>
    </submittedName>
</protein>
<dbReference type="Proteomes" id="UP001432062">
    <property type="component" value="Chromosome"/>
</dbReference>
<name>A0ABZ1Z4S4_9NOCA</name>
<feature type="transmembrane region" description="Helical" evidence="1">
    <location>
        <begin position="15"/>
        <end position="36"/>
    </location>
</feature>
<dbReference type="EMBL" id="CP109441">
    <property type="protein sequence ID" value="WUV50549.1"/>
    <property type="molecule type" value="Genomic_DNA"/>
</dbReference>
<reference evidence="2" key="1">
    <citation type="submission" date="2022-10" db="EMBL/GenBank/DDBJ databases">
        <title>The complete genomes of actinobacterial strains from the NBC collection.</title>
        <authorList>
            <person name="Joergensen T.S."/>
            <person name="Alvarez Arevalo M."/>
            <person name="Sterndorff E.B."/>
            <person name="Faurdal D."/>
            <person name="Vuksanovic O."/>
            <person name="Mourched A.-S."/>
            <person name="Charusanti P."/>
            <person name="Shaw S."/>
            <person name="Blin K."/>
            <person name="Weber T."/>
        </authorList>
    </citation>
    <scope>NUCLEOTIDE SEQUENCE</scope>
    <source>
        <strain evidence="2">NBC_01482</strain>
    </source>
</reference>
<keyword evidence="1" id="KW-0472">Membrane</keyword>
<organism evidence="2 3">
    <name type="scientific">Nocardia vinacea</name>
    <dbReference type="NCBI Taxonomy" id="96468"/>
    <lineage>
        <taxon>Bacteria</taxon>
        <taxon>Bacillati</taxon>
        <taxon>Actinomycetota</taxon>
        <taxon>Actinomycetes</taxon>
        <taxon>Mycobacteriales</taxon>
        <taxon>Nocardiaceae</taxon>
        <taxon>Nocardia</taxon>
    </lineage>
</organism>
<evidence type="ECO:0000313" key="2">
    <source>
        <dbReference type="EMBL" id="WUV50549.1"/>
    </source>
</evidence>
<accession>A0ABZ1Z4S4</accession>